<comment type="caution">
    <text evidence="7">The sequence shown here is derived from an EMBL/GenBank/DDBJ whole genome shotgun (WGS) entry which is preliminary data.</text>
</comment>
<evidence type="ECO:0000313" key="6">
    <source>
        <dbReference type="EMBL" id="ECL0383634.1"/>
    </source>
</evidence>
<evidence type="ECO:0000259" key="1">
    <source>
        <dbReference type="Pfam" id="PF00535"/>
    </source>
</evidence>
<gene>
    <name evidence="3" type="ORF">B9Q54_04770</name>
    <name evidence="2" type="ORF">BZ274_02840</name>
    <name evidence="5" type="ORF">CYT24_06715</name>
    <name evidence="7" type="ORF">F0E85_05240</name>
    <name evidence="4" type="ORF">FC489_01915</name>
    <name evidence="6" type="ORF">FKJ15_05455</name>
</gene>
<evidence type="ECO:0000313" key="3">
    <source>
        <dbReference type="EMBL" id="EAK5103578.1"/>
    </source>
</evidence>
<dbReference type="PANTHER" id="PTHR22916">
    <property type="entry name" value="GLYCOSYLTRANSFERASE"/>
    <property type="match status" value="1"/>
</dbReference>
<dbReference type="EMBL" id="AACGUZ010000006">
    <property type="protein sequence ID" value="EAK5103578.1"/>
    <property type="molecule type" value="Genomic_DNA"/>
</dbReference>
<dbReference type="GO" id="GO:0016758">
    <property type="term" value="F:hexosyltransferase activity"/>
    <property type="evidence" value="ECO:0007669"/>
    <property type="project" value="UniProtKB-ARBA"/>
</dbReference>
<dbReference type="CDD" id="cd00761">
    <property type="entry name" value="Glyco_tranf_GTA_type"/>
    <property type="match status" value="1"/>
</dbReference>
<protein>
    <submittedName>
        <fullName evidence="7">Glycosyltransferase family 2 protein</fullName>
    </submittedName>
</protein>
<reference evidence="7" key="4">
    <citation type="submission" date="2019-08" db="EMBL/GenBank/DDBJ databases">
        <authorList>
            <person name="Ashton P.M."/>
            <person name="Dallman T."/>
            <person name="Nair S."/>
            <person name="De Pinna E."/>
            <person name="Peters T."/>
            <person name="Grant K."/>
        </authorList>
    </citation>
    <scope>NUCLEOTIDE SEQUENCE</scope>
    <source>
        <strain evidence="7">241883</strain>
    </source>
</reference>
<dbReference type="AlphaFoldDB" id="A0A5Y6TBW4"/>
<dbReference type="Pfam" id="PF00535">
    <property type="entry name" value="Glycos_transf_2"/>
    <property type="match status" value="1"/>
</dbReference>
<dbReference type="RefSeq" id="WP_002794370.1">
    <property type="nucleotide sequence ID" value="NZ_BDRY01000007.1"/>
</dbReference>
<dbReference type="KEGG" id="ccoo:ATE51_01318"/>
<reference evidence="2 8" key="1">
    <citation type="submission" date="2018-05" db="EMBL/GenBank/DDBJ databases">
        <authorList>
            <consortium name="PulseNet: The National Subtyping Network for Foodborne Disease Surveillance"/>
            <person name="Tarr C.L."/>
            <person name="Trees E."/>
            <person name="Katz L.S."/>
            <person name="Carleton-Romer H.A."/>
            <person name="Stroika S."/>
            <person name="Kucerova Z."/>
            <person name="Roache K.F."/>
            <person name="Sabol A.L."/>
            <person name="Besser J."/>
            <person name="Gerner-Smidt P."/>
        </authorList>
    </citation>
    <scope>NUCLEOTIDE SEQUENCE [LARGE SCALE GENOMIC DNA]</scope>
    <source>
        <strain evidence="2 8">PNUSAC001435</strain>
    </source>
</reference>
<evidence type="ECO:0000313" key="5">
    <source>
        <dbReference type="EMBL" id="EAL4185610.1"/>
    </source>
</evidence>
<evidence type="ECO:0000313" key="2">
    <source>
        <dbReference type="EMBL" id="EAJ9197120.1"/>
    </source>
</evidence>
<dbReference type="SUPFAM" id="SSF53448">
    <property type="entry name" value="Nucleotide-diphospho-sugar transferases"/>
    <property type="match status" value="1"/>
</dbReference>
<sequence length="334" mass="40001">MIKISIFTCCYNHEKYLERCINSILKQTYQNWELVCVDDKSTDNSLKILQDFAKKDKRIRIIEKEKNSGKAAPNCNIALNYLDGEFVLGVGPDDEISENCLQEFINVYSDLEDKEIDAIIIPTLFYFIENKEKNFIMSGVNGVKNSENRILTGREAFELSIDWKISGFAFFRTNMVKQFGFYEEGMNGDEYSCREFFLNSRKVTFLKENFYFYHQINTSITRKLSPKLFTVYKTLWKTEELAKKHKLQASLIKFINQRRYTESYNLWEKYLKNKNNFCAAEQKKIEEYFEENYQLLKPYKTTRDYFFRKEKDRIGKSIIFFDKIKFYYKRLKNA</sequence>
<reference evidence="4" key="3">
    <citation type="submission" date="2019-05" db="EMBL/GenBank/DDBJ databases">
        <authorList>
            <consortium name="NARMS: The National Antimicrobial Resistance Monitoring System"/>
        </authorList>
    </citation>
    <scope>NUCLEOTIDE SEQUENCE</scope>
    <source>
        <strain evidence="4">FSIS11917892</strain>
        <strain evidence="6">FSIS11921988</strain>
        <strain evidence="3 9">FSIS1711007</strain>
    </source>
</reference>
<name>A0A5Y6TBW4_CAMCO</name>
<dbReference type="EMBL" id="AACOBW010000008">
    <property type="protein sequence ID" value="EAL4185610.1"/>
    <property type="molecule type" value="Genomic_DNA"/>
</dbReference>
<dbReference type="InterPro" id="IPR001173">
    <property type="entry name" value="Glyco_trans_2-like"/>
</dbReference>
<accession>A0A5Y6TBW4</accession>
<dbReference type="EMBL" id="AAKCQV010000008">
    <property type="protein sequence ID" value="ECQ7361003.1"/>
    <property type="molecule type" value="Genomic_DNA"/>
</dbReference>
<evidence type="ECO:0000313" key="8">
    <source>
        <dbReference type="Proteomes" id="UP000382436"/>
    </source>
</evidence>
<evidence type="ECO:0000313" key="4">
    <source>
        <dbReference type="EMBL" id="EAL2097716.1"/>
    </source>
</evidence>
<evidence type="ECO:0000313" key="9">
    <source>
        <dbReference type="Proteomes" id="UP000409545"/>
    </source>
</evidence>
<dbReference type="Gene3D" id="3.90.550.10">
    <property type="entry name" value="Spore Coat Polysaccharide Biosynthesis Protein SpsA, Chain A"/>
    <property type="match status" value="1"/>
</dbReference>
<dbReference type="EMBL" id="AACBVJ010000004">
    <property type="protein sequence ID" value="EAJ9197120.1"/>
    <property type="molecule type" value="Genomic_DNA"/>
</dbReference>
<dbReference type="EMBL" id="AAJEPP010000007">
    <property type="protein sequence ID" value="ECL0383634.1"/>
    <property type="molecule type" value="Genomic_DNA"/>
</dbReference>
<proteinExistence type="predicted"/>
<reference evidence="5" key="2">
    <citation type="submission" date="2018-05" db="EMBL/GenBank/DDBJ databases">
        <authorList>
            <consortium name="GenomeTrakr network: Whole genome sequencing for foodborne pathogen traceback"/>
        </authorList>
    </citation>
    <scope>NUCLEOTIDE SEQUENCE</scope>
    <source>
        <strain evidence="5">NC_C6641</strain>
    </source>
</reference>
<feature type="domain" description="Glycosyltransferase 2-like" evidence="1">
    <location>
        <begin position="5"/>
        <end position="113"/>
    </location>
</feature>
<keyword evidence="7" id="KW-0808">Transferase</keyword>
<organism evidence="7">
    <name type="scientific">Campylobacter coli</name>
    <dbReference type="NCBI Taxonomy" id="195"/>
    <lineage>
        <taxon>Bacteria</taxon>
        <taxon>Pseudomonadati</taxon>
        <taxon>Campylobacterota</taxon>
        <taxon>Epsilonproteobacteria</taxon>
        <taxon>Campylobacterales</taxon>
        <taxon>Campylobacteraceae</taxon>
        <taxon>Campylobacter</taxon>
    </lineage>
</organism>
<evidence type="ECO:0000313" key="7">
    <source>
        <dbReference type="EMBL" id="ECQ7361003.1"/>
    </source>
</evidence>
<dbReference type="Proteomes" id="UP000409545">
    <property type="component" value="Unassembled WGS sequence"/>
</dbReference>
<dbReference type="InterPro" id="IPR029044">
    <property type="entry name" value="Nucleotide-diphossugar_trans"/>
</dbReference>
<dbReference type="EMBL" id="AACMAV010000003">
    <property type="protein sequence ID" value="EAL2097716.1"/>
    <property type="molecule type" value="Genomic_DNA"/>
</dbReference>
<dbReference type="PANTHER" id="PTHR22916:SF3">
    <property type="entry name" value="UDP-GLCNAC:BETAGAL BETA-1,3-N-ACETYLGLUCOSAMINYLTRANSFERASE-LIKE PROTEIN 1"/>
    <property type="match status" value="1"/>
</dbReference>
<dbReference type="Proteomes" id="UP000382436">
    <property type="component" value="Unassembled WGS sequence"/>
</dbReference>